<name>A0A975BCL1_9BACT</name>
<dbReference type="Pfam" id="PF10431">
    <property type="entry name" value="ClpB_D2-small"/>
    <property type="match status" value="1"/>
</dbReference>
<dbReference type="GO" id="GO:0008233">
    <property type="term" value="F:peptidase activity"/>
    <property type="evidence" value="ECO:0007669"/>
    <property type="project" value="UniProtKB-KW"/>
</dbReference>
<keyword evidence="3" id="KW-0143">Chaperone</keyword>
<dbReference type="InterPro" id="IPR003959">
    <property type="entry name" value="ATPase_AAA_core"/>
</dbReference>
<feature type="domain" description="Clp ATPase C-terminal" evidence="5">
    <location>
        <begin position="321"/>
        <end position="412"/>
    </location>
</feature>
<keyword evidence="2 6" id="KW-0067">ATP-binding</keyword>
<dbReference type="Gene3D" id="1.10.8.60">
    <property type="match status" value="1"/>
</dbReference>
<evidence type="ECO:0000313" key="7">
    <source>
        <dbReference type="Proteomes" id="UP000663720"/>
    </source>
</evidence>
<keyword evidence="1" id="KW-0547">Nucleotide-binding</keyword>
<dbReference type="PANTHER" id="PTHR48102">
    <property type="entry name" value="ATP-DEPENDENT CLP PROTEASE ATP-BINDING SUBUNIT CLPX-LIKE, MITOCHONDRIAL-RELATED"/>
    <property type="match status" value="1"/>
</dbReference>
<dbReference type="GO" id="GO:0016887">
    <property type="term" value="F:ATP hydrolysis activity"/>
    <property type="evidence" value="ECO:0007669"/>
    <property type="project" value="InterPro"/>
</dbReference>
<gene>
    <name evidence="6" type="primary">clpX1</name>
    <name evidence="6" type="ORF">dnl_52820</name>
</gene>
<keyword evidence="6" id="KW-0645">Protease</keyword>
<proteinExistence type="predicted"/>
<dbReference type="GO" id="GO:0051603">
    <property type="term" value="P:proteolysis involved in protein catabolic process"/>
    <property type="evidence" value="ECO:0007669"/>
    <property type="project" value="TreeGrafter"/>
</dbReference>
<dbReference type="Gene3D" id="3.40.50.300">
    <property type="entry name" value="P-loop containing nucleotide triphosphate hydrolases"/>
    <property type="match status" value="1"/>
</dbReference>
<dbReference type="Pfam" id="PF07724">
    <property type="entry name" value="AAA_2"/>
    <property type="match status" value="1"/>
</dbReference>
<accession>A0A975BCL1</accession>
<dbReference type="SMART" id="SM01086">
    <property type="entry name" value="ClpB_D2-small"/>
    <property type="match status" value="1"/>
</dbReference>
<dbReference type="AlphaFoldDB" id="A0A975BCL1"/>
<evidence type="ECO:0000259" key="5">
    <source>
        <dbReference type="SMART" id="SM01086"/>
    </source>
</evidence>
<sequence length="578" mass="66103">MKEKNGKLPDPKEIEREIGEFLAKRFGGDVKIVSPINLPQELSLEAKKIFQPKPGNINFDLKPRDLIAYLDQYIVRQDQAKAVLATKICTHFNRIKHLQHSNTDYLTGRVKSNILMLGPTGVGKTYMIKLIAKKIGVPFVKGDATKFSETGYVGADVEDLIRDLVREADDNIELAGFGIIYIDEIDKIASNHNFIGADISRTGVQRALLKPMEETDVELKVPHDPISIIQEIEKFRKTGKREKNIVNTKNILFIMSGAFADLSEIINKRLSSQEIGFGARIKGTQTQDEILKQVRSEDLIEFGFESEFAGRLPVHAVLQKLSENDLFEILKNPNNPVILGKKFDFAAYGIKIIFEDTALEMLAKQAFNENTGARGLVSAIERALLPFEKSLPSTDIKIFPVTKEVVENPEKIYNKLYQSPDIDALTQTFDKMALQEKEFIKDYLRAGRKNLNIKNHLNMTPSRIDIIADYYCSHTTSMEFIINKVKKYSDEIKKIELFFYKNNDINIVMEDDAIDYFIEQLINNKLKIDNFYKQFNLDFEYGLKLVREKTGQNRFFITRKAMTDPEAYISDFIKTTFS</sequence>
<feature type="domain" description="AAA+ ATPase" evidence="4">
    <location>
        <begin position="110"/>
        <end position="282"/>
    </location>
</feature>
<dbReference type="SMART" id="SM00382">
    <property type="entry name" value="AAA"/>
    <property type="match status" value="1"/>
</dbReference>
<dbReference type="InterPro" id="IPR019489">
    <property type="entry name" value="Clp_ATPase_C"/>
</dbReference>
<evidence type="ECO:0000256" key="1">
    <source>
        <dbReference type="ARBA" id="ARBA00022741"/>
    </source>
</evidence>
<evidence type="ECO:0000313" key="6">
    <source>
        <dbReference type="EMBL" id="QTA82896.1"/>
    </source>
</evidence>
<evidence type="ECO:0000256" key="2">
    <source>
        <dbReference type="ARBA" id="ARBA00022840"/>
    </source>
</evidence>
<dbReference type="EMBL" id="CP061799">
    <property type="protein sequence ID" value="QTA82896.1"/>
    <property type="molecule type" value="Genomic_DNA"/>
</dbReference>
<dbReference type="Proteomes" id="UP000663720">
    <property type="component" value="Chromosome"/>
</dbReference>
<evidence type="ECO:0000256" key="3">
    <source>
        <dbReference type="ARBA" id="ARBA00023186"/>
    </source>
</evidence>
<evidence type="ECO:0000259" key="4">
    <source>
        <dbReference type="SMART" id="SM00382"/>
    </source>
</evidence>
<dbReference type="InterPro" id="IPR027417">
    <property type="entry name" value="P-loop_NTPase"/>
</dbReference>
<dbReference type="GO" id="GO:0005524">
    <property type="term" value="F:ATP binding"/>
    <property type="evidence" value="ECO:0007669"/>
    <property type="project" value="UniProtKB-KW"/>
</dbReference>
<protein>
    <submittedName>
        <fullName evidence="6">ATP-dependent Clp protease, ATP-binding subunit</fullName>
    </submittedName>
</protein>
<dbReference type="RefSeq" id="WP_207688768.1">
    <property type="nucleotide sequence ID" value="NZ_CP061799.1"/>
</dbReference>
<reference evidence="6" key="1">
    <citation type="journal article" date="2021" name="Microb. Physiol.">
        <title>Proteogenomic Insights into the Physiology of Marine, Sulfate-Reducing, Filamentous Desulfonema limicola and Desulfonema magnum.</title>
        <authorList>
            <person name="Schnaars V."/>
            <person name="Wohlbrand L."/>
            <person name="Scheve S."/>
            <person name="Hinrichs C."/>
            <person name="Reinhardt R."/>
            <person name="Rabus R."/>
        </authorList>
    </citation>
    <scope>NUCLEOTIDE SEQUENCE</scope>
    <source>
        <strain evidence="6">5ac10</strain>
    </source>
</reference>
<keyword evidence="6" id="KW-0378">Hydrolase</keyword>
<dbReference type="InterPro" id="IPR003593">
    <property type="entry name" value="AAA+_ATPase"/>
</dbReference>
<dbReference type="InterPro" id="IPR050052">
    <property type="entry name" value="ATP-dep_Clp_protease_ClpX"/>
</dbReference>
<dbReference type="KEGG" id="dli:dnl_52820"/>
<dbReference type="PANTHER" id="PTHR48102:SF7">
    <property type="entry name" value="ATP-DEPENDENT CLP PROTEASE ATP-BINDING SUBUNIT CLPX-LIKE, MITOCHONDRIAL"/>
    <property type="match status" value="1"/>
</dbReference>
<organism evidence="6 7">
    <name type="scientific">Desulfonema limicola</name>
    <dbReference type="NCBI Taxonomy" id="45656"/>
    <lineage>
        <taxon>Bacteria</taxon>
        <taxon>Pseudomonadati</taxon>
        <taxon>Thermodesulfobacteriota</taxon>
        <taxon>Desulfobacteria</taxon>
        <taxon>Desulfobacterales</taxon>
        <taxon>Desulfococcaceae</taxon>
        <taxon>Desulfonema</taxon>
    </lineage>
</organism>
<keyword evidence="7" id="KW-1185">Reference proteome</keyword>
<dbReference type="SUPFAM" id="SSF52540">
    <property type="entry name" value="P-loop containing nucleoside triphosphate hydrolases"/>
    <property type="match status" value="1"/>
</dbReference>